<dbReference type="Proteomes" id="UP001431783">
    <property type="component" value="Unassembled WGS sequence"/>
</dbReference>
<dbReference type="EMBL" id="JARQZJ010000061">
    <property type="protein sequence ID" value="KAK9879277.1"/>
    <property type="molecule type" value="Genomic_DNA"/>
</dbReference>
<protein>
    <submittedName>
        <fullName evidence="1">Uncharacterized protein</fullName>
    </submittedName>
</protein>
<keyword evidence="2" id="KW-1185">Reference proteome</keyword>
<sequence>MSEPCSCLSYGHSCWGAHGKRSGYIGNPKYLDSSRLLMRLMQQNANHRSEMDKEVMRDYENVPSRAEVQQLINDVEMESNPMKTLSDYEADSDVLFDDNVPVFEGITENHLKPSITRRISQRILKKRSTKMN</sequence>
<evidence type="ECO:0000313" key="1">
    <source>
        <dbReference type="EMBL" id="KAK9879277.1"/>
    </source>
</evidence>
<evidence type="ECO:0000313" key="2">
    <source>
        <dbReference type="Proteomes" id="UP001431783"/>
    </source>
</evidence>
<gene>
    <name evidence="1" type="ORF">WA026_004122</name>
</gene>
<organism evidence="1 2">
    <name type="scientific">Henosepilachna vigintioctopunctata</name>
    <dbReference type="NCBI Taxonomy" id="420089"/>
    <lineage>
        <taxon>Eukaryota</taxon>
        <taxon>Metazoa</taxon>
        <taxon>Ecdysozoa</taxon>
        <taxon>Arthropoda</taxon>
        <taxon>Hexapoda</taxon>
        <taxon>Insecta</taxon>
        <taxon>Pterygota</taxon>
        <taxon>Neoptera</taxon>
        <taxon>Endopterygota</taxon>
        <taxon>Coleoptera</taxon>
        <taxon>Polyphaga</taxon>
        <taxon>Cucujiformia</taxon>
        <taxon>Coccinelloidea</taxon>
        <taxon>Coccinellidae</taxon>
        <taxon>Epilachninae</taxon>
        <taxon>Epilachnini</taxon>
        <taxon>Henosepilachna</taxon>
    </lineage>
</organism>
<dbReference type="AlphaFoldDB" id="A0AAW1UFJ9"/>
<comment type="caution">
    <text evidence="1">The sequence shown here is derived from an EMBL/GenBank/DDBJ whole genome shotgun (WGS) entry which is preliminary data.</text>
</comment>
<name>A0AAW1UFJ9_9CUCU</name>
<reference evidence="1 2" key="1">
    <citation type="submission" date="2023-03" db="EMBL/GenBank/DDBJ databases">
        <title>Genome insight into feeding habits of ladybird beetles.</title>
        <authorList>
            <person name="Li H.-S."/>
            <person name="Huang Y.-H."/>
            <person name="Pang H."/>
        </authorList>
    </citation>
    <scope>NUCLEOTIDE SEQUENCE [LARGE SCALE GENOMIC DNA]</scope>
    <source>
        <strain evidence="1">SYSU_2023b</strain>
        <tissue evidence="1">Whole body</tissue>
    </source>
</reference>
<accession>A0AAW1UFJ9</accession>
<proteinExistence type="predicted"/>